<dbReference type="Gene3D" id="3.30.160.880">
    <property type="entry name" value="Cell division protein ZapA protomer, N-terminal domain"/>
    <property type="match status" value="1"/>
</dbReference>
<dbReference type="Proteomes" id="UP000706333">
    <property type="component" value="Unassembled WGS sequence"/>
</dbReference>
<evidence type="ECO:0000313" key="2">
    <source>
        <dbReference type="EMBL" id="MBK5928928.1"/>
    </source>
</evidence>
<name>A0A934TNG0_9RHOB</name>
<sequence length="130" mass="13798">MAEQNISIGGKVFEVACRDGEEQFLIAAAAMLDTEAQTLLAQAGRIPEGRMLLMSGLMLADRTAAAEAALADAQSQIAAMEAELTALRNAPPPQPVRVEVPVIPEGVTDRLAEFAARAEALAEQMEHREA</sequence>
<protein>
    <submittedName>
        <fullName evidence="2">Cell division protein ZapA</fullName>
    </submittedName>
</protein>
<dbReference type="RefSeq" id="WP_201158692.1">
    <property type="nucleotide sequence ID" value="NZ_NHSD01000332.1"/>
</dbReference>
<comment type="caution">
    <text evidence="2">The sequence shown here is derived from an EMBL/GenBank/DDBJ whole genome shotgun (WGS) entry which is preliminary data.</text>
</comment>
<accession>A0A934TNG0</accession>
<evidence type="ECO:0000313" key="3">
    <source>
        <dbReference type="Proteomes" id="UP000706333"/>
    </source>
</evidence>
<proteinExistence type="predicted"/>
<keyword evidence="2" id="KW-0132">Cell division</keyword>
<dbReference type="InterPro" id="IPR007838">
    <property type="entry name" value="Cell_div_ZapA-like"/>
</dbReference>
<dbReference type="Pfam" id="PF05164">
    <property type="entry name" value="ZapA"/>
    <property type="match status" value="1"/>
</dbReference>
<organism evidence="2 3">
    <name type="scientific">Rhodobaculum claviforme</name>
    <dbReference type="NCBI Taxonomy" id="1549854"/>
    <lineage>
        <taxon>Bacteria</taxon>
        <taxon>Pseudomonadati</taxon>
        <taxon>Pseudomonadota</taxon>
        <taxon>Alphaproteobacteria</taxon>
        <taxon>Rhodobacterales</taxon>
        <taxon>Paracoccaceae</taxon>
        <taxon>Rhodobaculum</taxon>
    </lineage>
</organism>
<reference evidence="2" key="2">
    <citation type="journal article" date="2020" name="Microorganisms">
        <title>Osmotic Adaptation and Compatible Solute Biosynthesis of Phototrophic Bacteria as Revealed from Genome Analyses.</title>
        <authorList>
            <person name="Imhoff J.F."/>
            <person name="Rahn T."/>
            <person name="Kunzel S."/>
            <person name="Keller A."/>
            <person name="Neulinger S.C."/>
        </authorList>
    </citation>
    <scope>NUCLEOTIDE SEQUENCE</scope>
    <source>
        <strain evidence="2">LMG 28126</strain>
    </source>
</reference>
<gene>
    <name evidence="2" type="ORF">CCR87_16575</name>
</gene>
<dbReference type="EMBL" id="NHSD01000332">
    <property type="protein sequence ID" value="MBK5928928.1"/>
    <property type="molecule type" value="Genomic_DNA"/>
</dbReference>
<dbReference type="InterPro" id="IPR042233">
    <property type="entry name" value="Cell_div_ZapA_N"/>
</dbReference>
<reference evidence="2" key="1">
    <citation type="submission" date="2017-05" db="EMBL/GenBank/DDBJ databases">
        <authorList>
            <person name="Imhoff J.F."/>
            <person name="Rahn T."/>
            <person name="Kuenzel S."/>
            <person name="Neulinger S.C."/>
        </authorList>
    </citation>
    <scope>NUCLEOTIDE SEQUENCE</scope>
    <source>
        <strain evidence="2">LMG 28126</strain>
    </source>
</reference>
<feature type="coiled-coil region" evidence="1">
    <location>
        <begin position="63"/>
        <end position="90"/>
    </location>
</feature>
<keyword evidence="1" id="KW-0175">Coiled coil</keyword>
<keyword evidence="2" id="KW-0131">Cell cycle</keyword>
<evidence type="ECO:0000256" key="1">
    <source>
        <dbReference type="SAM" id="Coils"/>
    </source>
</evidence>
<keyword evidence="3" id="KW-1185">Reference proteome</keyword>
<dbReference type="AlphaFoldDB" id="A0A934TNG0"/>
<dbReference type="SUPFAM" id="SSF102829">
    <property type="entry name" value="Cell division protein ZapA-like"/>
    <property type="match status" value="1"/>
</dbReference>
<dbReference type="InterPro" id="IPR036192">
    <property type="entry name" value="Cell_div_ZapA-like_sf"/>
</dbReference>
<dbReference type="GO" id="GO:0051301">
    <property type="term" value="P:cell division"/>
    <property type="evidence" value="ECO:0007669"/>
    <property type="project" value="UniProtKB-KW"/>
</dbReference>